<dbReference type="OrthoDB" id="9767864at2"/>
<dbReference type="RefSeq" id="WP_090172170.1">
    <property type="nucleotide sequence ID" value="NZ_FOFB01000028.1"/>
</dbReference>
<evidence type="ECO:0000256" key="2">
    <source>
        <dbReference type="SAM" id="SignalP"/>
    </source>
</evidence>
<comment type="similarity">
    <text evidence="1">Belongs to the myoviridae tail sheath protein family.</text>
</comment>
<dbReference type="InParanoid" id="A0A1H9MC01"/>
<dbReference type="STRING" id="478744.SAMN05444359_12829"/>
<evidence type="ECO:0000313" key="5">
    <source>
        <dbReference type="Proteomes" id="UP000199021"/>
    </source>
</evidence>
<organism evidence="4 5">
    <name type="scientific">Neolewinella agarilytica</name>
    <dbReference type="NCBI Taxonomy" id="478744"/>
    <lineage>
        <taxon>Bacteria</taxon>
        <taxon>Pseudomonadati</taxon>
        <taxon>Bacteroidota</taxon>
        <taxon>Saprospiria</taxon>
        <taxon>Saprospirales</taxon>
        <taxon>Lewinellaceae</taxon>
        <taxon>Neolewinella</taxon>
    </lineage>
</organism>
<gene>
    <name evidence="4" type="ORF">SAMN05444359_12829</name>
</gene>
<proteinExistence type="inferred from homology"/>
<keyword evidence="5" id="KW-1185">Reference proteome</keyword>
<evidence type="ECO:0000256" key="1">
    <source>
        <dbReference type="ARBA" id="ARBA00008005"/>
    </source>
</evidence>
<dbReference type="Pfam" id="PF17482">
    <property type="entry name" value="Phage_sheath_1C"/>
    <property type="match status" value="1"/>
</dbReference>
<dbReference type="Gene3D" id="3.40.50.11780">
    <property type="match status" value="1"/>
</dbReference>
<dbReference type="PROSITE" id="PS51257">
    <property type="entry name" value="PROKAR_LIPOPROTEIN"/>
    <property type="match status" value="1"/>
</dbReference>
<feature type="domain" description="Tail sheath protein C-terminal" evidence="3">
    <location>
        <begin position="302"/>
        <end position="405"/>
    </location>
</feature>
<evidence type="ECO:0000313" key="4">
    <source>
        <dbReference type="EMBL" id="SER21019.1"/>
    </source>
</evidence>
<feature type="signal peptide" evidence="2">
    <location>
        <begin position="1"/>
        <end position="21"/>
    </location>
</feature>
<reference evidence="5" key="1">
    <citation type="submission" date="2016-10" db="EMBL/GenBank/DDBJ databases">
        <authorList>
            <person name="Varghese N."/>
            <person name="Submissions S."/>
        </authorList>
    </citation>
    <scope>NUCLEOTIDE SEQUENCE [LARGE SCALE GENOMIC DNA]</scope>
    <source>
        <strain evidence="5">DSM 24740</strain>
    </source>
</reference>
<sequence>MKNTLALTFLYFILAFGCSQKTTILPDTEVPTTPEVTPPPEEVSTGTPLFIGYTERATVNGGSASNRAVMVSSLQEFTNTFGGATSQSSVHYLYPSIVEFYAHGGKTCYVLSVGDYASPIQKEDLMEAVEISAQSATGADLIVIPDAMAMAAEDGYEVYRSVLNHCSQQRSCVGIFDVYGAGLAGTDPQTAIAGFRSNIGEEHLRFGIAYYPWAITENGSLPMAGIMAGIIARTDRTEGIWKTPANKALRPGLLPAATVSTEDQAELTVDAAGGKSINAIRTFTGQGTLVWGGRTLDGNSLDWRYISTVRTSLMIEKDITQLVKAFEFEPNTSNTWTSIKSVVDNYLGDLWRSGALQGTTADKAYGVRVGLGETMTSEDVLQGRLLVQVVVALTRPAEFLTIHVTQQMQE</sequence>
<dbReference type="Proteomes" id="UP000199021">
    <property type="component" value="Unassembled WGS sequence"/>
</dbReference>
<dbReference type="PANTHER" id="PTHR35861">
    <property type="match status" value="1"/>
</dbReference>
<dbReference type="InterPro" id="IPR020287">
    <property type="entry name" value="Tail_sheath_C"/>
</dbReference>
<name>A0A1H9MC01_9BACT</name>
<dbReference type="PANTHER" id="PTHR35861:SF1">
    <property type="entry name" value="PHAGE TAIL SHEATH PROTEIN"/>
    <property type="match status" value="1"/>
</dbReference>
<dbReference type="InterPro" id="IPR052042">
    <property type="entry name" value="Tail_sheath_structural"/>
</dbReference>
<keyword evidence="2" id="KW-0732">Signal</keyword>
<protein>
    <recommendedName>
        <fullName evidence="3">Tail sheath protein C-terminal domain-containing protein</fullName>
    </recommendedName>
</protein>
<accession>A0A1H9MC01</accession>
<feature type="chain" id="PRO_5011582809" description="Tail sheath protein C-terminal domain-containing protein" evidence="2">
    <location>
        <begin position="22"/>
        <end position="410"/>
    </location>
</feature>
<dbReference type="EMBL" id="FOFB01000028">
    <property type="protein sequence ID" value="SER21019.1"/>
    <property type="molecule type" value="Genomic_DNA"/>
</dbReference>
<dbReference type="AlphaFoldDB" id="A0A1H9MC01"/>
<evidence type="ECO:0000259" key="3">
    <source>
        <dbReference type="Pfam" id="PF17482"/>
    </source>
</evidence>